<name>H0EA34_9ACTN</name>
<evidence type="ECO:0000313" key="1">
    <source>
        <dbReference type="EMBL" id="EHN09472.1"/>
    </source>
</evidence>
<comment type="caution">
    <text evidence="1">The sequence shown here is derived from an EMBL/GenBank/DDBJ whole genome shotgun (WGS) entry which is preliminary data.</text>
</comment>
<reference evidence="1 2" key="1">
    <citation type="journal article" date="2013" name="Biodegradation">
        <title>Quantitative proteomic analysis of ibuprofen-degrading Patulibacter sp. strain I11.</title>
        <authorList>
            <person name="Almeida B."/>
            <person name="Kjeldal H."/>
            <person name="Lolas I."/>
            <person name="Knudsen A.D."/>
            <person name="Carvalho G."/>
            <person name="Nielsen K.L."/>
            <person name="Barreto Crespo M.T."/>
            <person name="Stensballe A."/>
            <person name="Nielsen J.L."/>
        </authorList>
    </citation>
    <scope>NUCLEOTIDE SEQUENCE [LARGE SCALE GENOMIC DNA]</scope>
    <source>
        <strain evidence="1 2">I11</strain>
    </source>
</reference>
<dbReference type="EMBL" id="AGUD01000287">
    <property type="protein sequence ID" value="EHN09472.1"/>
    <property type="molecule type" value="Genomic_DNA"/>
</dbReference>
<keyword evidence="2" id="KW-1185">Reference proteome</keyword>
<dbReference type="Proteomes" id="UP000005143">
    <property type="component" value="Unassembled WGS sequence"/>
</dbReference>
<organism evidence="1 2">
    <name type="scientific">Patulibacter medicamentivorans</name>
    <dbReference type="NCBI Taxonomy" id="1097667"/>
    <lineage>
        <taxon>Bacteria</taxon>
        <taxon>Bacillati</taxon>
        <taxon>Actinomycetota</taxon>
        <taxon>Thermoleophilia</taxon>
        <taxon>Solirubrobacterales</taxon>
        <taxon>Patulibacteraceae</taxon>
        <taxon>Patulibacter</taxon>
    </lineage>
</organism>
<proteinExistence type="predicted"/>
<dbReference type="AlphaFoldDB" id="H0EA34"/>
<gene>
    <name evidence="1" type="ORF">PAI11_37070</name>
</gene>
<sequence>MSASGRPPVRRGTRWLRTISLVRPPRTTIARRDERLASRWWDGAPRRRAAGGARRA</sequence>
<accession>H0EA34</accession>
<evidence type="ECO:0000313" key="2">
    <source>
        <dbReference type="Proteomes" id="UP000005143"/>
    </source>
</evidence>
<protein>
    <submittedName>
        <fullName evidence="1">Uncharacterized protein</fullName>
    </submittedName>
</protein>